<proteinExistence type="predicted"/>
<name>A0ACB9Z8A1_9PEZI</name>
<organism evidence="1 2">
    <name type="scientific">Hypoxylon rubiginosum</name>
    <dbReference type="NCBI Taxonomy" id="110542"/>
    <lineage>
        <taxon>Eukaryota</taxon>
        <taxon>Fungi</taxon>
        <taxon>Dikarya</taxon>
        <taxon>Ascomycota</taxon>
        <taxon>Pezizomycotina</taxon>
        <taxon>Sordariomycetes</taxon>
        <taxon>Xylariomycetidae</taxon>
        <taxon>Xylariales</taxon>
        <taxon>Hypoxylaceae</taxon>
        <taxon>Hypoxylon</taxon>
    </lineage>
</organism>
<comment type="caution">
    <text evidence="1">The sequence shown here is derived from an EMBL/GenBank/DDBJ whole genome shotgun (WGS) entry which is preliminary data.</text>
</comment>
<sequence>MKNDDGDTPILYSCRHSQLSSLKTMLKHGDNCFHVVLDNQESLGTPIEVLKVLADEGANINLSNNIGYSPLRLACLQQNSQQVECLLDLGADINDQKSLIKETSLMTACRNLDTEIVMKLLRRGADIRPMNIHGQTALALACLFNRLENVRALIHIGATVAVCDRDGHTPLYTAVINKNIDIALEILATPAYFPLNPVKERAFTERSTSMADVRRIEDELLESFEKASYNEDQLQIILHWAVSNGALKLAQHCVSRRQQVLELKRSGATWLHIASVNGNVEIAQLFLEKMLSQLQKTKAIIRQNSQGESPLTISIKQKYESQQTLFLNEIRQLGATDKGLMESNGALGSRILELLAEYETPGHEDVLKELLQKWFGGEHYGDQQNFTALHWAVRRSQPAVVWWLLSKGGYSSGYAIENARELVPDQYVDSDMLARVANPNNKRKTSKPALMDGRNPALDLEGNIVDIYATGEIVRMPYTKAKSLMKRPKENWEEHDLDELKKTLGQSGHDQPVRSISSQNDIDYNDMFSDGMAVTSNESMLYLCLLSITTAYIDYPKDLACRLACDSDRSEVEHTVLMKHFDRSWAEVAAGGKRYYMKPQCVLPYLTLGVYTGKRGSTDGSNEREESVESHNLRQIIHGPMTLDRYYYWTITGNDKTRNSRQIKHKPVTLDQYYYPTIADTDERDKDQVLSKFLDKQGKQSDRKILMVNQLWIWIIDEKTIITATSEHPEQKYKGNLLHTTLDNLLYSDTRSRFERAISVQSVMELILGVAVGLSTEKTIPTGSPERDSRGLFKKMGPIEIFRESIRDTADGETKLFQNFRSGLDNKVMQQEPQSRSHIISAETKLLDESRDIRDELRILRSLAEDQDVVWKQALSDLQYYHPCTPADVKKDLDEMLSEAEKMTSYITTLLDLRQAEYSRIQANDSANQSNSIFIFTVITIVFLPLSFLSSLFALNVTVFPHESGNLAYTAGWIFPILCELSLTPLKSHMLM</sequence>
<gene>
    <name evidence="1" type="ORF">F4820DRAFT_457119</name>
</gene>
<protein>
    <submittedName>
        <fullName evidence="1">Uncharacterized protein</fullName>
    </submittedName>
</protein>
<dbReference type="Proteomes" id="UP001497700">
    <property type="component" value="Unassembled WGS sequence"/>
</dbReference>
<accession>A0ACB9Z8A1</accession>
<evidence type="ECO:0000313" key="2">
    <source>
        <dbReference type="Proteomes" id="UP001497700"/>
    </source>
</evidence>
<keyword evidence="2" id="KW-1185">Reference proteome</keyword>
<dbReference type="EMBL" id="MU393449">
    <property type="protein sequence ID" value="KAI4867299.1"/>
    <property type="molecule type" value="Genomic_DNA"/>
</dbReference>
<reference evidence="1 2" key="1">
    <citation type="journal article" date="2022" name="New Phytol.">
        <title>Ecological generalism drives hyperdiversity of secondary metabolite gene clusters in xylarialean endophytes.</title>
        <authorList>
            <person name="Franco M.E.E."/>
            <person name="Wisecaver J.H."/>
            <person name="Arnold A.E."/>
            <person name="Ju Y.M."/>
            <person name="Slot J.C."/>
            <person name="Ahrendt S."/>
            <person name="Moore L.P."/>
            <person name="Eastman K.E."/>
            <person name="Scott K."/>
            <person name="Konkel Z."/>
            <person name="Mondo S.J."/>
            <person name="Kuo A."/>
            <person name="Hayes R.D."/>
            <person name="Haridas S."/>
            <person name="Andreopoulos B."/>
            <person name="Riley R."/>
            <person name="LaButti K."/>
            <person name="Pangilinan J."/>
            <person name="Lipzen A."/>
            <person name="Amirebrahimi M."/>
            <person name="Yan J."/>
            <person name="Adam C."/>
            <person name="Keymanesh K."/>
            <person name="Ng V."/>
            <person name="Louie K."/>
            <person name="Northen T."/>
            <person name="Drula E."/>
            <person name="Henrissat B."/>
            <person name="Hsieh H.M."/>
            <person name="Youens-Clark K."/>
            <person name="Lutzoni F."/>
            <person name="Miadlikowska J."/>
            <person name="Eastwood D.C."/>
            <person name="Hamelin R.C."/>
            <person name="Grigoriev I.V."/>
            <person name="U'Ren J.M."/>
        </authorList>
    </citation>
    <scope>NUCLEOTIDE SEQUENCE [LARGE SCALE GENOMIC DNA]</scope>
    <source>
        <strain evidence="1 2">CBS 119005</strain>
    </source>
</reference>
<evidence type="ECO:0000313" key="1">
    <source>
        <dbReference type="EMBL" id="KAI4867299.1"/>
    </source>
</evidence>